<dbReference type="RefSeq" id="WP_019226617.1">
    <property type="nucleotide sequence ID" value="NZ_CP046996.1"/>
</dbReference>
<organism evidence="1 2">
    <name type="scientific">Dehalobacter restrictus</name>
    <dbReference type="NCBI Taxonomy" id="55583"/>
    <lineage>
        <taxon>Bacteria</taxon>
        <taxon>Bacillati</taxon>
        <taxon>Bacillota</taxon>
        <taxon>Clostridia</taxon>
        <taxon>Eubacteriales</taxon>
        <taxon>Desulfitobacteriaceae</taxon>
        <taxon>Dehalobacter</taxon>
    </lineage>
</organism>
<dbReference type="EMBL" id="CP046996">
    <property type="protein sequence ID" value="QGZ99490.1"/>
    <property type="molecule type" value="Genomic_DNA"/>
</dbReference>
<gene>
    <name evidence="1" type="ORF">GQ588_01850</name>
</gene>
<dbReference type="Pfam" id="PF08812">
    <property type="entry name" value="YtxC"/>
    <property type="match status" value="1"/>
</dbReference>
<dbReference type="Proteomes" id="UP000430508">
    <property type="component" value="Chromosome"/>
</dbReference>
<sequence>MNDYYLEVGTSDYKEELSQAVYDLYHKDGLPIEISEVCHEPNYLVSFIYANLKGKNVRNELTVKIVQYYIAHALGSVVLQGWEERYIRKKLKDDFNMFGSEIDEAYPKVAGYLNDQAETGFLRLRNRILVKSILEFLNDHQKIDLEGFMNFRSGQYKRELKKQIARAVNVYALQQEHESFVRLLKRFFESQRDNKNTMHMVINHKDEVAFYDDNHSVLINSSAESEDHPISVLLKRSPNRLIVHVAAEKQSGIARIVQEVFGDKMTYCRGCSLCKDN</sequence>
<name>A0A857DFL0_9FIRM</name>
<evidence type="ECO:0000313" key="2">
    <source>
        <dbReference type="Proteomes" id="UP000430508"/>
    </source>
</evidence>
<dbReference type="AlphaFoldDB" id="A0A857DFL0"/>
<dbReference type="InterPro" id="IPR014199">
    <property type="entry name" value="Spore_YtxC"/>
</dbReference>
<proteinExistence type="predicted"/>
<accession>A0A857DFL0</accession>
<protein>
    <recommendedName>
        <fullName evidence="3">Sporulation protein YtxC</fullName>
    </recommendedName>
</protein>
<reference evidence="1 2" key="1">
    <citation type="submission" date="2019-12" db="EMBL/GenBank/DDBJ databases">
        <title>Sequence classification of anaerobic respiratory reductive dehalogenases: First we see many, then we see few.</title>
        <authorList>
            <person name="Molenda O."/>
            <person name="Puentes Jacome L.A."/>
            <person name="Cao X."/>
            <person name="Nesbo C.L."/>
            <person name="Tang S."/>
            <person name="Morson N."/>
            <person name="Patron J."/>
            <person name="Lomheim L."/>
            <person name="Wishart D.S."/>
            <person name="Edwards E.A."/>
        </authorList>
    </citation>
    <scope>NUCLEOTIDE SEQUENCE [LARGE SCALE GENOMIC DNA]</scope>
    <source>
        <strain evidence="1 2">12DCA</strain>
    </source>
</reference>
<evidence type="ECO:0008006" key="3">
    <source>
        <dbReference type="Google" id="ProtNLM"/>
    </source>
</evidence>
<evidence type="ECO:0000313" key="1">
    <source>
        <dbReference type="EMBL" id="QGZ99490.1"/>
    </source>
</evidence>